<proteinExistence type="predicted"/>
<accession>A0A067MHI7</accession>
<organism evidence="1 2">
    <name type="scientific">Botryobasidium botryosum (strain FD-172 SS1)</name>
    <dbReference type="NCBI Taxonomy" id="930990"/>
    <lineage>
        <taxon>Eukaryota</taxon>
        <taxon>Fungi</taxon>
        <taxon>Dikarya</taxon>
        <taxon>Basidiomycota</taxon>
        <taxon>Agaricomycotina</taxon>
        <taxon>Agaricomycetes</taxon>
        <taxon>Cantharellales</taxon>
        <taxon>Botryobasidiaceae</taxon>
        <taxon>Botryobasidium</taxon>
    </lineage>
</organism>
<reference evidence="2" key="1">
    <citation type="journal article" date="2014" name="Proc. Natl. Acad. Sci. U.S.A.">
        <title>Extensive sampling of basidiomycete genomes demonstrates inadequacy of the white-rot/brown-rot paradigm for wood decay fungi.</title>
        <authorList>
            <person name="Riley R."/>
            <person name="Salamov A.A."/>
            <person name="Brown D.W."/>
            <person name="Nagy L.G."/>
            <person name="Floudas D."/>
            <person name="Held B.W."/>
            <person name="Levasseur A."/>
            <person name="Lombard V."/>
            <person name="Morin E."/>
            <person name="Otillar R."/>
            <person name="Lindquist E.A."/>
            <person name="Sun H."/>
            <person name="LaButti K.M."/>
            <person name="Schmutz J."/>
            <person name="Jabbour D."/>
            <person name="Luo H."/>
            <person name="Baker S.E."/>
            <person name="Pisabarro A.G."/>
            <person name="Walton J.D."/>
            <person name="Blanchette R.A."/>
            <person name="Henrissat B."/>
            <person name="Martin F."/>
            <person name="Cullen D."/>
            <person name="Hibbett D.S."/>
            <person name="Grigoriev I.V."/>
        </authorList>
    </citation>
    <scope>NUCLEOTIDE SEQUENCE [LARGE SCALE GENOMIC DNA]</scope>
    <source>
        <strain evidence="2">FD-172 SS1</strain>
    </source>
</reference>
<keyword evidence="2" id="KW-1185">Reference proteome</keyword>
<evidence type="ECO:0000313" key="2">
    <source>
        <dbReference type="Proteomes" id="UP000027195"/>
    </source>
</evidence>
<dbReference type="HOGENOM" id="CLU_2721877_0_0_1"/>
<dbReference type="EMBL" id="KL198039">
    <property type="protein sequence ID" value="KDQ14185.1"/>
    <property type="molecule type" value="Genomic_DNA"/>
</dbReference>
<protein>
    <submittedName>
        <fullName evidence="1">Uncharacterized protein</fullName>
    </submittedName>
</protein>
<sequence>MVTPVTKGAGDRRGPRLSYFQESHHSVSLALAVHSVRARRVAPLFAALRFFLSPPEQRLGQGSDRASAPYHE</sequence>
<dbReference type="AlphaFoldDB" id="A0A067MHI7"/>
<dbReference type="InParanoid" id="A0A067MHI7"/>
<gene>
    <name evidence="1" type="ORF">BOTBODRAFT_352682</name>
</gene>
<dbReference type="Proteomes" id="UP000027195">
    <property type="component" value="Unassembled WGS sequence"/>
</dbReference>
<name>A0A067MHI7_BOTB1</name>
<evidence type="ECO:0000313" key="1">
    <source>
        <dbReference type="EMBL" id="KDQ14185.1"/>
    </source>
</evidence>